<proteinExistence type="predicted"/>
<gene>
    <name evidence="2" type="ORF">RTCCBAU85039_0858</name>
    <name evidence="3" type="ORF">SAMN05216228_100237</name>
</gene>
<evidence type="ECO:0000313" key="2">
    <source>
        <dbReference type="EMBL" id="SEH51603.1"/>
    </source>
</evidence>
<name>A0A1H8DFB0_9HYPH</name>
<reference evidence="3 5" key="3">
    <citation type="submission" date="2016-10" db="EMBL/GenBank/DDBJ databases">
        <authorList>
            <person name="Varghese N."/>
            <person name="Submissions S."/>
        </authorList>
    </citation>
    <scope>NUCLEOTIDE SEQUENCE [LARGE SCALE GENOMIC DNA]</scope>
    <source>
        <strain evidence="3 5">CGMCC 1.7071</strain>
    </source>
</reference>
<dbReference type="EMBL" id="FOCV01000002">
    <property type="protein sequence ID" value="SEN05972.1"/>
    <property type="molecule type" value="Genomic_DNA"/>
</dbReference>
<keyword evidence="5" id="KW-1185">Reference proteome</keyword>
<reference evidence="2" key="2">
    <citation type="submission" date="2016-10" db="EMBL/GenBank/DDBJ databases">
        <authorList>
            <person name="de Groot N.N."/>
        </authorList>
    </citation>
    <scope>NUCLEOTIDE SEQUENCE [LARGE SCALE GENOMIC DNA]</scope>
    <source>
        <strain evidence="2">CCBAU85039</strain>
    </source>
</reference>
<protein>
    <submittedName>
        <fullName evidence="2">Uncharacterized protein</fullName>
    </submittedName>
</protein>
<dbReference type="AlphaFoldDB" id="A0A1H8DFB0"/>
<accession>A0A1H8DFB0</accession>
<organism evidence="2 4">
    <name type="scientific">Rhizobium tibeticum</name>
    <dbReference type="NCBI Taxonomy" id="501024"/>
    <lineage>
        <taxon>Bacteria</taxon>
        <taxon>Pseudomonadati</taxon>
        <taxon>Pseudomonadota</taxon>
        <taxon>Alphaproteobacteria</taxon>
        <taxon>Hyphomicrobiales</taxon>
        <taxon>Rhizobiaceae</taxon>
        <taxon>Rhizobium/Agrobacterium group</taxon>
        <taxon>Rhizobium</taxon>
    </lineage>
</organism>
<dbReference type="EMBL" id="FNXB01000004">
    <property type="protein sequence ID" value="SEH51603.1"/>
    <property type="molecule type" value="Genomic_DNA"/>
</dbReference>
<dbReference type="Proteomes" id="UP000183063">
    <property type="component" value="Unassembled WGS sequence"/>
</dbReference>
<dbReference type="Proteomes" id="UP000198939">
    <property type="component" value="Unassembled WGS sequence"/>
</dbReference>
<evidence type="ECO:0000313" key="5">
    <source>
        <dbReference type="Proteomes" id="UP000198939"/>
    </source>
</evidence>
<dbReference type="STRING" id="501024.RTCCBAU85039_0858"/>
<reference evidence="4" key="1">
    <citation type="submission" date="2016-10" db="EMBL/GenBank/DDBJ databases">
        <authorList>
            <person name="Wibberg D."/>
        </authorList>
    </citation>
    <scope>NUCLEOTIDE SEQUENCE [LARGE SCALE GENOMIC DNA]</scope>
</reference>
<feature type="compositionally biased region" description="Basic and acidic residues" evidence="1">
    <location>
        <begin position="1"/>
        <end position="14"/>
    </location>
</feature>
<evidence type="ECO:0000313" key="3">
    <source>
        <dbReference type="EMBL" id="SEN05972.1"/>
    </source>
</evidence>
<evidence type="ECO:0000313" key="4">
    <source>
        <dbReference type="Proteomes" id="UP000183063"/>
    </source>
</evidence>
<sequence length="116" mass="12641">MPGRNMEEKARRNAEVGQSGARWRGGKNRAGNHGKSCGLLRALWTRQRTYIRPSDTIRPIVREPLQSTFKGAGRQIAAVDNVVELGAAIEDDRRHTFTPNAGGLGVGIGNSDNLFS</sequence>
<feature type="region of interest" description="Disordered" evidence="1">
    <location>
        <begin position="1"/>
        <end position="32"/>
    </location>
</feature>
<evidence type="ECO:0000256" key="1">
    <source>
        <dbReference type="SAM" id="MobiDB-lite"/>
    </source>
</evidence>